<keyword evidence="4 6" id="KW-0732">Signal</keyword>
<evidence type="ECO:0000256" key="6">
    <source>
        <dbReference type="PIRNR" id="PIRNR027807"/>
    </source>
</evidence>
<dbReference type="PANTHER" id="PTHR15273">
    <property type="entry name" value="DAN DOMAIN FAMILY MEMBER 5"/>
    <property type="match status" value="1"/>
</dbReference>
<evidence type="ECO:0000256" key="3">
    <source>
        <dbReference type="ARBA" id="ARBA00022525"/>
    </source>
</evidence>
<feature type="domain" description="CTCK" evidence="7">
    <location>
        <begin position="151"/>
        <end position="241"/>
    </location>
</feature>
<dbReference type="InterPro" id="IPR006207">
    <property type="entry name" value="Cys_knot_C"/>
</dbReference>
<dbReference type="Ensembl" id="ENSACLT00000011336.1">
    <property type="protein sequence ID" value="ENSACLP00000011058.1"/>
    <property type="gene ID" value="ENSACLG00000007596.1"/>
</dbReference>
<feature type="chain" id="PRO_5024527807" description="CTCK domain-containing protein" evidence="6">
    <location>
        <begin position="18"/>
        <end position="259"/>
    </location>
</feature>
<sequence>MALLIAFIFLSSWTAAALTLPYSSYVKGSRVDFESSGSGPEEPVRGIVKVVQLDHHTLTQSGFFRRGLTPRRAPSHSTRLPFPSFLSRGRPGQAVGNKAPVNPLHNLRPKNPTELELKKKQGLQMWQKVIDKGGKMSLPVNLKDMKQTCTAVPFTQHVTADGCETVTVHNKLCFGQCSSLFVPSEGEFEGLSPETGAFHRRAPCSRCAPSKAQTVTVPLRCGADVREKRLMVVEECKCETGREEKSAMAAGSRHLAVGI</sequence>
<accession>A0A3P8P230</accession>
<dbReference type="GeneTree" id="ENSGT00530000063926"/>
<evidence type="ECO:0000256" key="1">
    <source>
        <dbReference type="ARBA" id="ARBA00004613"/>
    </source>
</evidence>
<keyword evidence="9" id="KW-1185">Reference proteome</keyword>
<evidence type="ECO:0000256" key="2">
    <source>
        <dbReference type="ARBA" id="ARBA00007872"/>
    </source>
</evidence>
<name>A0A3P8P230_ASTCA</name>
<reference evidence="8" key="4">
    <citation type="submission" date="2025-09" db="UniProtKB">
        <authorList>
            <consortium name="Ensembl"/>
        </authorList>
    </citation>
    <scope>IDENTIFICATION</scope>
</reference>
<dbReference type="Proteomes" id="UP000265100">
    <property type="component" value="Chromosome 6"/>
</dbReference>
<evidence type="ECO:0000313" key="8">
    <source>
        <dbReference type="Ensembl" id="ENSACLP00000011058.1"/>
    </source>
</evidence>
<dbReference type="AlphaFoldDB" id="A0A3P8P230"/>
<dbReference type="InterPro" id="IPR029034">
    <property type="entry name" value="Cystine-knot_cytokine"/>
</dbReference>
<evidence type="ECO:0000256" key="5">
    <source>
        <dbReference type="ARBA" id="ARBA00023157"/>
    </source>
</evidence>
<comment type="similarity">
    <text evidence="2 6">Belongs to the DAN family.</text>
</comment>
<reference evidence="9" key="2">
    <citation type="submission" date="2023-03" db="EMBL/GenBank/DDBJ databases">
        <authorList>
            <consortium name="Wellcome Sanger Institute Data Sharing"/>
        </authorList>
    </citation>
    <scope>NUCLEOTIDE SEQUENCE [LARGE SCALE GENOMIC DNA]</scope>
</reference>
<dbReference type="SMART" id="SM00041">
    <property type="entry name" value="CT"/>
    <property type="match status" value="1"/>
</dbReference>
<protein>
    <recommendedName>
        <fullName evidence="7">CTCK domain-containing protein</fullName>
    </recommendedName>
</protein>
<evidence type="ECO:0000256" key="4">
    <source>
        <dbReference type="ARBA" id="ARBA00022729"/>
    </source>
</evidence>
<feature type="signal peptide" evidence="6">
    <location>
        <begin position="1"/>
        <end position="17"/>
    </location>
</feature>
<evidence type="ECO:0000259" key="7">
    <source>
        <dbReference type="SMART" id="SM00041"/>
    </source>
</evidence>
<proteinExistence type="inferred from homology"/>
<keyword evidence="5" id="KW-1015">Disulfide bond</keyword>
<dbReference type="Gene3D" id="2.10.90.10">
    <property type="entry name" value="Cystine-knot cytokines"/>
    <property type="match status" value="1"/>
</dbReference>
<dbReference type="GO" id="GO:0032926">
    <property type="term" value="P:negative regulation of activin receptor signaling pathway"/>
    <property type="evidence" value="ECO:0007669"/>
    <property type="project" value="UniProtKB-ARBA"/>
</dbReference>
<dbReference type="InterPro" id="IPR004133">
    <property type="entry name" value="DAN_dom"/>
</dbReference>
<keyword evidence="3 6" id="KW-0964">Secreted</keyword>
<dbReference type="PIRSF" id="PIRSF027807">
    <property type="entry name" value="Cerberus"/>
    <property type="match status" value="1"/>
</dbReference>
<reference evidence="8" key="3">
    <citation type="submission" date="2025-08" db="UniProtKB">
        <authorList>
            <consortium name="Ensembl"/>
        </authorList>
    </citation>
    <scope>IDENTIFICATION</scope>
</reference>
<comment type="subcellular location">
    <subcellularLocation>
        <location evidence="1 6">Secreted</location>
    </subcellularLocation>
</comment>
<evidence type="ECO:0000313" key="9">
    <source>
        <dbReference type="Proteomes" id="UP000265100"/>
    </source>
</evidence>
<organism evidence="8 9">
    <name type="scientific">Astatotilapia calliptera</name>
    <name type="common">Eastern happy</name>
    <name type="synonym">Chromis callipterus</name>
    <dbReference type="NCBI Taxonomy" id="8154"/>
    <lineage>
        <taxon>Eukaryota</taxon>
        <taxon>Metazoa</taxon>
        <taxon>Chordata</taxon>
        <taxon>Craniata</taxon>
        <taxon>Vertebrata</taxon>
        <taxon>Euteleostomi</taxon>
        <taxon>Actinopterygii</taxon>
        <taxon>Neopterygii</taxon>
        <taxon>Teleostei</taxon>
        <taxon>Neoteleostei</taxon>
        <taxon>Acanthomorphata</taxon>
        <taxon>Ovalentaria</taxon>
        <taxon>Cichlomorphae</taxon>
        <taxon>Cichliformes</taxon>
        <taxon>Cichlidae</taxon>
        <taxon>African cichlids</taxon>
        <taxon>Pseudocrenilabrinae</taxon>
        <taxon>Haplochromini</taxon>
        <taxon>Astatotilapia</taxon>
    </lineage>
</organism>
<dbReference type="GO" id="GO:0005576">
    <property type="term" value="C:extracellular region"/>
    <property type="evidence" value="ECO:0007669"/>
    <property type="project" value="UniProtKB-SubCell"/>
</dbReference>
<dbReference type="STRING" id="8154.ENSACLP00000011058"/>
<dbReference type="GO" id="GO:0061371">
    <property type="term" value="P:determination of heart left/right asymmetry"/>
    <property type="evidence" value="ECO:0007669"/>
    <property type="project" value="TreeGrafter"/>
</dbReference>
<dbReference type="OMA" id="KQTCTAV"/>
<dbReference type="PANTHER" id="PTHR15273:SF8">
    <property type="entry name" value="CERBERUS"/>
    <property type="match status" value="1"/>
</dbReference>
<dbReference type="InterPro" id="IPR016860">
    <property type="entry name" value="Cerberus"/>
</dbReference>
<reference evidence="8 9" key="1">
    <citation type="submission" date="2018-05" db="EMBL/GenBank/DDBJ databases">
        <authorList>
            <person name="Datahose"/>
        </authorList>
    </citation>
    <scope>NUCLEOTIDE SEQUENCE</scope>
</reference>
<dbReference type="Pfam" id="PF03045">
    <property type="entry name" value="DAN"/>
    <property type="match status" value="1"/>
</dbReference>